<reference evidence="2" key="1">
    <citation type="journal article" date="2022" name="Nat. Commun.">
        <title>Chromosome evolution and the genetic basis of agronomically important traits in greater yam.</title>
        <authorList>
            <person name="Bredeson J.V."/>
            <person name="Lyons J.B."/>
            <person name="Oniyinde I.O."/>
            <person name="Okereke N.R."/>
            <person name="Kolade O."/>
            <person name="Nnabue I."/>
            <person name="Nwadili C.O."/>
            <person name="Hribova E."/>
            <person name="Parker M."/>
            <person name="Nwogha J."/>
            <person name="Shu S."/>
            <person name="Carlson J."/>
            <person name="Kariba R."/>
            <person name="Muthemba S."/>
            <person name="Knop K."/>
            <person name="Barton G.J."/>
            <person name="Sherwood A.V."/>
            <person name="Lopez-Montes A."/>
            <person name="Asiedu R."/>
            <person name="Jamnadass R."/>
            <person name="Muchugi A."/>
            <person name="Goodstein D."/>
            <person name="Egesi C.N."/>
            <person name="Featherston J."/>
            <person name="Asfaw A."/>
            <person name="Simpson G.G."/>
            <person name="Dolezel J."/>
            <person name="Hendre P.S."/>
            <person name="Van Deynze A."/>
            <person name="Kumar P.L."/>
            <person name="Obidiegwu J.E."/>
            <person name="Bhattacharjee R."/>
            <person name="Rokhsar D.S."/>
        </authorList>
    </citation>
    <scope>NUCLEOTIDE SEQUENCE [LARGE SCALE GENOMIC DNA]</scope>
    <source>
        <strain evidence="2">cv. TDa95/00328</strain>
    </source>
</reference>
<evidence type="ECO:0000313" key="1">
    <source>
        <dbReference type="EMBL" id="KAH7665122.1"/>
    </source>
</evidence>
<protein>
    <submittedName>
        <fullName evidence="1">Uncharacterized protein</fullName>
    </submittedName>
</protein>
<keyword evidence="2" id="KW-1185">Reference proteome</keyword>
<name>A0ACB7UWB8_DIOAL</name>
<organism evidence="1 2">
    <name type="scientific">Dioscorea alata</name>
    <name type="common">Purple yam</name>
    <dbReference type="NCBI Taxonomy" id="55571"/>
    <lineage>
        <taxon>Eukaryota</taxon>
        <taxon>Viridiplantae</taxon>
        <taxon>Streptophyta</taxon>
        <taxon>Embryophyta</taxon>
        <taxon>Tracheophyta</taxon>
        <taxon>Spermatophyta</taxon>
        <taxon>Magnoliopsida</taxon>
        <taxon>Liliopsida</taxon>
        <taxon>Dioscoreales</taxon>
        <taxon>Dioscoreaceae</taxon>
        <taxon>Dioscorea</taxon>
    </lineage>
</organism>
<sequence length="61" mass="6884">MRLPQNLCLWLMSHLKLIPSSALHTTLSDTLWIFKTMPLDIVSEFPITICAVGSFGLNCHK</sequence>
<accession>A0ACB7UWB8</accession>
<proteinExistence type="predicted"/>
<comment type="caution">
    <text evidence="1">The sequence shown here is derived from an EMBL/GenBank/DDBJ whole genome shotgun (WGS) entry which is preliminary data.</text>
</comment>
<dbReference type="EMBL" id="CM037023">
    <property type="protein sequence ID" value="KAH7665122.1"/>
    <property type="molecule type" value="Genomic_DNA"/>
</dbReference>
<evidence type="ECO:0000313" key="2">
    <source>
        <dbReference type="Proteomes" id="UP000827976"/>
    </source>
</evidence>
<dbReference type="Proteomes" id="UP000827976">
    <property type="component" value="Chromosome 13"/>
</dbReference>
<gene>
    <name evidence="1" type="ORF">IHE45_13G011500</name>
</gene>